<evidence type="ECO:0000313" key="1">
    <source>
        <dbReference type="EMBL" id="CAB0001649.1"/>
    </source>
</evidence>
<gene>
    <name evidence="1" type="ORF">NTEN_LOCUS7436</name>
</gene>
<accession>A0A6H5GIR7</accession>
<dbReference type="EMBL" id="CADCXU010011245">
    <property type="protein sequence ID" value="CAB0001649.1"/>
    <property type="molecule type" value="Genomic_DNA"/>
</dbReference>
<proteinExistence type="predicted"/>
<keyword evidence="2" id="KW-1185">Reference proteome</keyword>
<evidence type="ECO:0000313" key="2">
    <source>
        <dbReference type="Proteomes" id="UP000479000"/>
    </source>
</evidence>
<protein>
    <submittedName>
        <fullName evidence="1">Uncharacterized protein</fullName>
    </submittedName>
</protein>
<organism evidence="1 2">
    <name type="scientific">Nesidiocoris tenuis</name>
    <dbReference type="NCBI Taxonomy" id="355587"/>
    <lineage>
        <taxon>Eukaryota</taxon>
        <taxon>Metazoa</taxon>
        <taxon>Ecdysozoa</taxon>
        <taxon>Arthropoda</taxon>
        <taxon>Hexapoda</taxon>
        <taxon>Insecta</taxon>
        <taxon>Pterygota</taxon>
        <taxon>Neoptera</taxon>
        <taxon>Paraneoptera</taxon>
        <taxon>Hemiptera</taxon>
        <taxon>Heteroptera</taxon>
        <taxon>Panheteroptera</taxon>
        <taxon>Cimicomorpha</taxon>
        <taxon>Miridae</taxon>
        <taxon>Dicyphina</taxon>
        <taxon>Nesidiocoris</taxon>
    </lineage>
</organism>
<feature type="non-terminal residue" evidence="1">
    <location>
        <position position="70"/>
    </location>
</feature>
<name>A0A6H5GIR7_9HEMI</name>
<dbReference type="Proteomes" id="UP000479000">
    <property type="component" value="Unassembled WGS sequence"/>
</dbReference>
<reference evidence="1 2" key="1">
    <citation type="submission" date="2020-02" db="EMBL/GenBank/DDBJ databases">
        <authorList>
            <person name="Ferguson B K."/>
        </authorList>
    </citation>
    <scope>NUCLEOTIDE SEQUENCE [LARGE SCALE GENOMIC DNA]</scope>
</reference>
<sequence>MCSSTSLESENLEKKQPFLTSLWCRVEEKVLTSTKYKVQVQILEKVSTSTSTQSTCTCNQIDKYKYKYLT</sequence>
<dbReference type="AlphaFoldDB" id="A0A6H5GIR7"/>